<evidence type="ECO:0000259" key="3">
    <source>
        <dbReference type="PROSITE" id="PS50943"/>
    </source>
</evidence>
<keyword evidence="5" id="KW-1185">Reference proteome</keyword>
<protein>
    <submittedName>
        <fullName evidence="4">Helix-turn-helix domain-containing protein</fullName>
    </submittedName>
</protein>
<feature type="domain" description="HTH cro/C1-type" evidence="3">
    <location>
        <begin position="7"/>
        <end position="61"/>
    </location>
</feature>
<dbReference type="Pfam" id="PF01381">
    <property type="entry name" value="HTH_3"/>
    <property type="match status" value="1"/>
</dbReference>
<keyword evidence="1" id="KW-0238">DNA-binding</keyword>
<name>A0ABW4JAB0_9LACO</name>
<keyword evidence="2" id="KW-1133">Transmembrane helix</keyword>
<comment type="caution">
    <text evidence="4">The sequence shown here is derived from an EMBL/GenBank/DDBJ whole genome shotgun (WGS) entry which is preliminary data.</text>
</comment>
<dbReference type="InterPro" id="IPR001387">
    <property type="entry name" value="Cro/C1-type_HTH"/>
</dbReference>
<dbReference type="PANTHER" id="PTHR46558:SF4">
    <property type="entry name" value="DNA-BIDING PHAGE PROTEIN"/>
    <property type="match status" value="1"/>
</dbReference>
<feature type="transmembrane region" description="Helical" evidence="2">
    <location>
        <begin position="121"/>
        <end position="141"/>
    </location>
</feature>
<dbReference type="InterPro" id="IPR010982">
    <property type="entry name" value="Lambda_DNA-bd_dom_sf"/>
</dbReference>
<dbReference type="SMART" id="SM00530">
    <property type="entry name" value="HTH_XRE"/>
    <property type="match status" value="1"/>
</dbReference>
<dbReference type="PROSITE" id="PS50943">
    <property type="entry name" value="HTH_CROC1"/>
    <property type="match status" value="1"/>
</dbReference>
<organism evidence="4 5">
    <name type="scientific">Agrilactobacillus yilanensis</name>
    <dbReference type="NCBI Taxonomy" id="2485997"/>
    <lineage>
        <taxon>Bacteria</taxon>
        <taxon>Bacillati</taxon>
        <taxon>Bacillota</taxon>
        <taxon>Bacilli</taxon>
        <taxon>Lactobacillales</taxon>
        <taxon>Lactobacillaceae</taxon>
        <taxon>Agrilactobacillus</taxon>
    </lineage>
</organism>
<feature type="transmembrane region" description="Helical" evidence="2">
    <location>
        <begin position="153"/>
        <end position="172"/>
    </location>
</feature>
<feature type="transmembrane region" description="Helical" evidence="2">
    <location>
        <begin position="88"/>
        <end position="109"/>
    </location>
</feature>
<proteinExistence type="predicted"/>
<reference evidence="5" key="1">
    <citation type="journal article" date="2019" name="Int. J. Syst. Evol. Microbiol.">
        <title>The Global Catalogue of Microorganisms (GCM) 10K type strain sequencing project: providing services to taxonomists for standard genome sequencing and annotation.</title>
        <authorList>
            <consortium name="The Broad Institute Genomics Platform"/>
            <consortium name="The Broad Institute Genome Sequencing Center for Infectious Disease"/>
            <person name="Wu L."/>
            <person name="Ma J."/>
        </authorList>
    </citation>
    <scope>NUCLEOTIDE SEQUENCE [LARGE SCALE GENOMIC DNA]</scope>
    <source>
        <strain evidence="5">CCM 8896</strain>
    </source>
</reference>
<dbReference type="PANTHER" id="PTHR46558">
    <property type="entry name" value="TRACRIPTIONAL REGULATORY PROTEIN-RELATED-RELATED"/>
    <property type="match status" value="1"/>
</dbReference>
<dbReference type="SUPFAM" id="SSF47413">
    <property type="entry name" value="lambda repressor-like DNA-binding domains"/>
    <property type="match status" value="1"/>
</dbReference>
<evidence type="ECO:0000256" key="1">
    <source>
        <dbReference type="ARBA" id="ARBA00023125"/>
    </source>
</evidence>
<dbReference type="RefSeq" id="WP_125711972.1">
    <property type="nucleotide sequence ID" value="NZ_JBHTOP010000026.1"/>
</dbReference>
<dbReference type="Gene3D" id="1.10.260.40">
    <property type="entry name" value="lambda repressor-like DNA-binding domains"/>
    <property type="match status" value="1"/>
</dbReference>
<accession>A0ABW4JAB0</accession>
<keyword evidence="2" id="KW-0812">Transmembrane</keyword>
<dbReference type="Proteomes" id="UP001597267">
    <property type="component" value="Unassembled WGS sequence"/>
</dbReference>
<keyword evidence="2" id="KW-0472">Membrane</keyword>
<dbReference type="EMBL" id="JBHTOP010000026">
    <property type="protein sequence ID" value="MFD1672533.1"/>
    <property type="molecule type" value="Genomic_DNA"/>
</dbReference>
<evidence type="ECO:0000256" key="2">
    <source>
        <dbReference type="SAM" id="Phobius"/>
    </source>
</evidence>
<feature type="transmembrane region" description="Helical" evidence="2">
    <location>
        <begin position="178"/>
        <end position="201"/>
    </location>
</feature>
<gene>
    <name evidence="4" type="ORF">ACFQ5M_10510</name>
</gene>
<dbReference type="CDD" id="cd00093">
    <property type="entry name" value="HTH_XRE"/>
    <property type="match status" value="1"/>
</dbReference>
<evidence type="ECO:0000313" key="4">
    <source>
        <dbReference type="EMBL" id="MFD1672533.1"/>
    </source>
</evidence>
<evidence type="ECO:0000313" key="5">
    <source>
        <dbReference type="Proteomes" id="UP001597267"/>
    </source>
</evidence>
<sequence length="212" mass="24063">MKFGIRLKQERSKKGMTQEMVARELNLSRQTISSWENERSYPDIQKLVALSDLYKVSLDVLLREDDDMMQHLETQGKFSRNAVKILEVSYIGDIILWFVWAITALLGRFMQIEGLIHLSNVVTGLLLIDIVIFFVLRYIVLTEAPSRQILKKGLIMLAAIVVVLVTASLNISGDAYDLGYSIGSTIHSLVIVTGMLVFFIFPKKLRNNEQAN</sequence>